<dbReference type="GO" id="GO:0051213">
    <property type="term" value="F:dioxygenase activity"/>
    <property type="evidence" value="ECO:0007669"/>
    <property type="project" value="UniProtKB-KW"/>
</dbReference>
<evidence type="ECO:0000313" key="2">
    <source>
        <dbReference type="EMBL" id="GAA5137982.1"/>
    </source>
</evidence>
<dbReference type="Gene3D" id="2.60.120.620">
    <property type="entry name" value="q2cbj1_9rhob like domain"/>
    <property type="match status" value="1"/>
</dbReference>
<dbReference type="EMBL" id="BAABIA010000003">
    <property type="protein sequence ID" value="GAA5137982.1"/>
    <property type="molecule type" value="Genomic_DNA"/>
</dbReference>
<sequence length="233" mass="25636">MTWGMMRSPDQAAREVERDGFAFREAVLDEPQQRSLLACLGSATGAGRRGMLTLPEVNALARSEALMALVKPFLKGHALPVRGIFFDKSAEANWLVAWHQDLTLAVRARCEVPGFGPWSVKEGVPHVQPPAEWLQQMITVRLHLDDADESNGALRVLPGSHAQGRLSPEGIGEWRERVPEVTCVVRAGGALLMRPLLLHASGRSVSGRHRRVLHLEYAGFDLPAGLEWHEGLP</sequence>
<dbReference type="InterPro" id="IPR008775">
    <property type="entry name" value="Phytyl_CoA_dOase-like"/>
</dbReference>
<proteinExistence type="predicted"/>
<accession>A0ABP9P0F9</accession>
<organism evidence="2 3">
    <name type="scientific">Prosthecobacter algae</name>
    <dbReference type="NCBI Taxonomy" id="1144682"/>
    <lineage>
        <taxon>Bacteria</taxon>
        <taxon>Pseudomonadati</taxon>
        <taxon>Verrucomicrobiota</taxon>
        <taxon>Verrucomicrobiia</taxon>
        <taxon>Verrucomicrobiales</taxon>
        <taxon>Verrucomicrobiaceae</taxon>
        <taxon>Prosthecobacter</taxon>
    </lineage>
</organism>
<name>A0ABP9P0F9_9BACT</name>
<keyword evidence="3" id="KW-1185">Reference proteome</keyword>
<gene>
    <name evidence="2" type="ORF">GCM10023213_15880</name>
</gene>
<evidence type="ECO:0000313" key="3">
    <source>
        <dbReference type="Proteomes" id="UP001499852"/>
    </source>
</evidence>
<evidence type="ECO:0000256" key="1">
    <source>
        <dbReference type="ARBA" id="ARBA00001954"/>
    </source>
</evidence>
<keyword evidence="2" id="KW-0223">Dioxygenase</keyword>
<dbReference type="PANTHER" id="PTHR20883">
    <property type="entry name" value="PHYTANOYL-COA DIOXYGENASE DOMAIN CONTAINING 1"/>
    <property type="match status" value="1"/>
</dbReference>
<protein>
    <submittedName>
        <fullName evidence="2">Phytanoyl-CoA dioxygenase family protein</fullName>
    </submittedName>
</protein>
<comment type="caution">
    <text evidence="2">The sequence shown here is derived from an EMBL/GenBank/DDBJ whole genome shotgun (WGS) entry which is preliminary data.</text>
</comment>
<dbReference type="SUPFAM" id="SSF51197">
    <property type="entry name" value="Clavaminate synthase-like"/>
    <property type="match status" value="1"/>
</dbReference>
<dbReference type="Proteomes" id="UP001499852">
    <property type="component" value="Unassembled WGS sequence"/>
</dbReference>
<reference evidence="3" key="1">
    <citation type="journal article" date="2019" name="Int. J. Syst. Evol. Microbiol.">
        <title>The Global Catalogue of Microorganisms (GCM) 10K type strain sequencing project: providing services to taxonomists for standard genome sequencing and annotation.</title>
        <authorList>
            <consortium name="The Broad Institute Genomics Platform"/>
            <consortium name="The Broad Institute Genome Sequencing Center for Infectious Disease"/>
            <person name="Wu L."/>
            <person name="Ma J."/>
        </authorList>
    </citation>
    <scope>NUCLEOTIDE SEQUENCE [LARGE SCALE GENOMIC DNA]</scope>
    <source>
        <strain evidence="3">JCM 18053</strain>
    </source>
</reference>
<keyword evidence="2" id="KW-0560">Oxidoreductase</keyword>
<comment type="cofactor">
    <cofactor evidence="1">
        <name>Fe(2+)</name>
        <dbReference type="ChEBI" id="CHEBI:29033"/>
    </cofactor>
</comment>
<dbReference type="PANTHER" id="PTHR20883:SF48">
    <property type="entry name" value="ECTOINE DIOXYGENASE"/>
    <property type="match status" value="1"/>
</dbReference>
<dbReference type="Pfam" id="PF05721">
    <property type="entry name" value="PhyH"/>
    <property type="match status" value="1"/>
</dbReference>